<evidence type="ECO:0000256" key="1">
    <source>
        <dbReference type="SAM" id="MobiDB-lite"/>
    </source>
</evidence>
<feature type="compositionally biased region" description="Basic and acidic residues" evidence="1">
    <location>
        <begin position="1"/>
        <end position="13"/>
    </location>
</feature>
<accession>A0AAE0N5U8</accession>
<reference evidence="2" key="1">
    <citation type="journal article" date="2023" name="Mol. Phylogenet. Evol.">
        <title>Genome-scale phylogeny and comparative genomics of the fungal order Sordariales.</title>
        <authorList>
            <person name="Hensen N."/>
            <person name="Bonometti L."/>
            <person name="Westerberg I."/>
            <person name="Brannstrom I.O."/>
            <person name="Guillou S."/>
            <person name="Cros-Aarteil S."/>
            <person name="Calhoun S."/>
            <person name="Haridas S."/>
            <person name="Kuo A."/>
            <person name="Mondo S."/>
            <person name="Pangilinan J."/>
            <person name="Riley R."/>
            <person name="LaButti K."/>
            <person name="Andreopoulos B."/>
            <person name="Lipzen A."/>
            <person name="Chen C."/>
            <person name="Yan M."/>
            <person name="Daum C."/>
            <person name="Ng V."/>
            <person name="Clum A."/>
            <person name="Steindorff A."/>
            <person name="Ohm R.A."/>
            <person name="Martin F."/>
            <person name="Silar P."/>
            <person name="Natvig D.O."/>
            <person name="Lalanne C."/>
            <person name="Gautier V."/>
            <person name="Ament-Velasquez S.L."/>
            <person name="Kruys A."/>
            <person name="Hutchinson M.I."/>
            <person name="Powell A.J."/>
            <person name="Barry K."/>
            <person name="Miller A.N."/>
            <person name="Grigoriev I.V."/>
            <person name="Debuchy R."/>
            <person name="Gladieux P."/>
            <person name="Hiltunen Thoren M."/>
            <person name="Johannesson H."/>
        </authorList>
    </citation>
    <scope>NUCLEOTIDE SEQUENCE</scope>
    <source>
        <strain evidence="2">CBS 232.78</strain>
    </source>
</reference>
<name>A0AAE0N5U8_9PEZI</name>
<organism evidence="2 3">
    <name type="scientific">Podospora didyma</name>
    <dbReference type="NCBI Taxonomy" id="330526"/>
    <lineage>
        <taxon>Eukaryota</taxon>
        <taxon>Fungi</taxon>
        <taxon>Dikarya</taxon>
        <taxon>Ascomycota</taxon>
        <taxon>Pezizomycotina</taxon>
        <taxon>Sordariomycetes</taxon>
        <taxon>Sordariomycetidae</taxon>
        <taxon>Sordariales</taxon>
        <taxon>Podosporaceae</taxon>
        <taxon>Podospora</taxon>
    </lineage>
</organism>
<sequence>MSSPIPKEKEQKGLGKALSRMKTALRKADPSPRLSTFGGSKGGPSTAAPASTQGVVSSEPAAPEPVVATKKPDPVGSIGVPRSQIFAERAKKFELYGLELKPRDWHSSEGHVLHVKKSIRMRVYRNCHLCDASFGRGMECPKCEHTRCMSCPRFPLRRTDAEREASRLCDRVQTWWPSFYLKERPGGRASI</sequence>
<gene>
    <name evidence="2" type="ORF">B0H63DRAFT_282896</name>
</gene>
<protein>
    <submittedName>
        <fullName evidence="2">Uncharacterized protein</fullName>
    </submittedName>
</protein>
<proteinExistence type="predicted"/>
<feature type="region of interest" description="Disordered" evidence="1">
    <location>
        <begin position="1"/>
        <end position="75"/>
    </location>
</feature>
<reference evidence="2" key="2">
    <citation type="submission" date="2023-06" db="EMBL/GenBank/DDBJ databases">
        <authorList>
            <consortium name="Lawrence Berkeley National Laboratory"/>
            <person name="Haridas S."/>
            <person name="Hensen N."/>
            <person name="Bonometti L."/>
            <person name="Westerberg I."/>
            <person name="Brannstrom I.O."/>
            <person name="Guillou S."/>
            <person name="Cros-Aarteil S."/>
            <person name="Calhoun S."/>
            <person name="Kuo A."/>
            <person name="Mondo S."/>
            <person name="Pangilinan J."/>
            <person name="Riley R."/>
            <person name="LaButti K."/>
            <person name="Andreopoulos B."/>
            <person name="Lipzen A."/>
            <person name="Chen C."/>
            <person name="Yanf M."/>
            <person name="Daum C."/>
            <person name="Ng V."/>
            <person name="Clum A."/>
            <person name="Steindorff A."/>
            <person name="Ohm R."/>
            <person name="Martin F."/>
            <person name="Silar P."/>
            <person name="Natvig D."/>
            <person name="Lalanne C."/>
            <person name="Gautier V."/>
            <person name="Ament-velasquez S.L."/>
            <person name="Kruys A."/>
            <person name="Hutchinson M.I."/>
            <person name="Powell A.J."/>
            <person name="Barry K."/>
            <person name="Miller A.N."/>
            <person name="Grigoriev I.V."/>
            <person name="Debuchy R."/>
            <person name="Gladieux P."/>
            <person name="Thoren M.H."/>
            <person name="Johannesson H."/>
        </authorList>
    </citation>
    <scope>NUCLEOTIDE SEQUENCE</scope>
    <source>
        <strain evidence="2">CBS 232.78</strain>
    </source>
</reference>
<dbReference type="Proteomes" id="UP001285441">
    <property type="component" value="Unassembled WGS sequence"/>
</dbReference>
<dbReference type="EMBL" id="JAULSW010000008">
    <property type="protein sequence ID" value="KAK3371922.1"/>
    <property type="molecule type" value="Genomic_DNA"/>
</dbReference>
<dbReference type="AlphaFoldDB" id="A0AAE0N5U8"/>
<evidence type="ECO:0000313" key="2">
    <source>
        <dbReference type="EMBL" id="KAK3371922.1"/>
    </source>
</evidence>
<evidence type="ECO:0000313" key="3">
    <source>
        <dbReference type="Proteomes" id="UP001285441"/>
    </source>
</evidence>
<comment type="caution">
    <text evidence="2">The sequence shown here is derived from an EMBL/GenBank/DDBJ whole genome shotgun (WGS) entry which is preliminary data.</text>
</comment>
<keyword evidence="3" id="KW-1185">Reference proteome</keyword>